<gene>
    <name evidence="1" type="ORF">ISN45_At01g045600</name>
</gene>
<name>A0A8T2GQG6_9BRAS</name>
<evidence type="ECO:0000313" key="1">
    <source>
        <dbReference type="EMBL" id="KAG7649507.1"/>
    </source>
</evidence>
<evidence type="ECO:0000313" key="2">
    <source>
        <dbReference type="Proteomes" id="UP000694240"/>
    </source>
</evidence>
<proteinExistence type="predicted"/>
<organism evidence="1 2">
    <name type="scientific">Arabidopsis thaliana x Arabidopsis arenosa</name>
    <dbReference type="NCBI Taxonomy" id="1240361"/>
    <lineage>
        <taxon>Eukaryota</taxon>
        <taxon>Viridiplantae</taxon>
        <taxon>Streptophyta</taxon>
        <taxon>Embryophyta</taxon>
        <taxon>Tracheophyta</taxon>
        <taxon>Spermatophyta</taxon>
        <taxon>Magnoliopsida</taxon>
        <taxon>eudicotyledons</taxon>
        <taxon>Gunneridae</taxon>
        <taxon>Pentapetalae</taxon>
        <taxon>rosids</taxon>
        <taxon>malvids</taxon>
        <taxon>Brassicales</taxon>
        <taxon>Brassicaceae</taxon>
        <taxon>Camelineae</taxon>
        <taxon>Arabidopsis</taxon>
    </lineage>
</organism>
<dbReference type="AlphaFoldDB" id="A0A8T2GQG6"/>
<accession>A0A8T2GQG6</accession>
<reference evidence="1 2" key="1">
    <citation type="submission" date="2020-12" db="EMBL/GenBank/DDBJ databases">
        <title>Concerted genomic and epigenomic changes stabilize Arabidopsis allopolyploids.</title>
        <authorList>
            <person name="Chen Z."/>
        </authorList>
    </citation>
    <scope>NUCLEOTIDE SEQUENCE [LARGE SCALE GENOMIC DNA]</scope>
    <source>
        <strain evidence="1">Allo738</strain>
        <tissue evidence="1">Leaf</tissue>
    </source>
</reference>
<dbReference type="Proteomes" id="UP000694240">
    <property type="component" value="Chromosome 1"/>
</dbReference>
<dbReference type="EMBL" id="JAEFBK010000001">
    <property type="protein sequence ID" value="KAG7649507.1"/>
    <property type="molecule type" value="Genomic_DNA"/>
</dbReference>
<comment type="caution">
    <text evidence="1">The sequence shown here is derived from an EMBL/GenBank/DDBJ whole genome shotgun (WGS) entry which is preliminary data.</text>
</comment>
<sequence length="51" mass="5797">MNLYVALLQRLVYGSECVLYSGSMTVIDFSVGMDQAPTKQHSIHLSHWLKK</sequence>
<keyword evidence="2" id="KW-1185">Reference proteome</keyword>
<protein>
    <submittedName>
        <fullName evidence="1">Uncharacterized protein</fullName>
    </submittedName>
</protein>